<dbReference type="NCBIfam" id="TIGR00996">
    <property type="entry name" value="Mtu_fam_mce"/>
    <property type="match status" value="1"/>
</dbReference>
<keyword evidence="4" id="KW-1185">Reference proteome</keyword>
<feature type="domain" description="Mce/MlaD" evidence="1">
    <location>
        <begin position="36"/>
        <end position="111"/>
    </location>
</feature>
<comment type="caution">
    <text evidence="3">The sequence shown here is derived from an EMBL/GenBank/DDBJ whole genome shotgun (WGS) entry which is preliminary data.</text>
</comment>
<dbReference type="InterPro" id="IPR005693">
    <property type="entry name" value="Mce"/>
</dbReference>
<evidence type="ECO:0000259" key="2">
    <source>
        <dbReference type="Pfam" id="PF11887"/>
    </source>
</evidence>
<dbReference type="PANTHER" id="PTHR33371">
    <property type="entry name" value="INTERMEMBRANE PHOSPHOLIPID TRANSPORT SYSTEM BINDING PROTEIN MLAD-RELATED"/>
    <property type="match status" value="1"/>
</dbReference>
<dbReference type="PANTHER" id="PTHR33371:SF15">
    <property type="entry name" value="LIPOPROTEIN LPRN"/>
    <property type="match status" value="1"/>
</dbReference>
<dbReference type="InterPro" id="IPR003399">
    <property type="entry name" value="Mce/MlaD"/>
</dbReference>
<dbReference type="Proteomes" id="UP001168620">
    <property type="component" value="Unassembled WGS sequence"/>
</dbReference>
<sequence>MKALVLGIVSTVALTGCDFTVYDLPLPGGTDVGADPIEVTVQFTDVLDLVPQSTVKVNDVNVGMVRDVRLDGYTAEVVLELQEGTELPADAEARIRQTSLLGEKFVELAPPEEGASTEPLESGAVIPLERTGRNPEIEEVFGALSLVLNGGGIAQLRTINAEVADALEGREGSVRSVLQQLDSFTGQLDDRRTEIVNAIESIDALARGVQEEQGTIDAALDELPSAIKSIDSQREDLVKMLQALNRLGDVGVRVIRKTKADTISSLELLDPVLTQLANAGDNFVKAFQVFLTYPFVDEVVGRDPQVARNLHMGDYTNLAIDMDLDLAEILKNPPGLPNECVRLEQIPDELPLDQILELQNLCERAIAAIQRCLQEQDLQACGGLPGAVIEAVCDSINLPLPILCGGGGNGGGGGGGGLPLPELPGLPGGLGGLGGLLGLPRAPFTAGAGGEAVADTAPARPNGLAAYDPDLVRLLVPGMVTR</sequence>
<proteinExistence type="predicted"/>
<dbReference type="InterPro" id="IPR052336">
    <property type="entry name" value="MlaD_Phospholipid_Transporter"/>
</dbReference>
<name>A0ABT8FAD8_9ACTN</name>
<dbReference type="Pfam" id="PF11887">
    <property type="entry name" value="Mce4_CUP1"/>
    <property type="match status" value="1"/>
</dbReference>
<dbReference type="InterPro" id="IPR024516">
    <property type="entry name" value="Mce_C"/>
</dbReference>
<dbReference type="Pfam" id="PF02470">
    <property type="entry name" value="MlaD"/>
    <property type="match status" value="1"/>
</dbReference>
<dbReference type="PROSITE" id="PS51257">
    <property type="entry name" value="PROKAR_LIPOPROTEIN"/>
    <property type="match status" value="1"/>
</dbReference>
<protein>
    <submittedName>
        <fullName evidence="3">MCE family protein</fullName>
    </submittedName>
</protein>
<dbReference type="EMBL" id="JAUHJQ010000001">
    <property type="protein sequence ID" value="MDN4171649.1"/>
    <property type="molecule type" value="Genomic_DNA"/>
</dbReference>
<reference evidence="3" key="1">
    <citation type="submission" date="2023-06" db="EMBL/GenBank/DDBJ databases">
        <title>Draft genome sequence of Nocardioides sp. SOB77.</title>
        <authorList>
            <person name="Zhang G."/>
        </authorList>
    </citation>
    <scope>NUCLEOTIDE SEQUENCE</scope>
    <source>
        <strain evidence="3">SOB77</strain>
    </source>
</reference>
<organism evidence="3 4">
    <name type="scientific">Nocardioides oceani</name>
    <dbReference type="NCBI Taxonomy" id="3058369"/>
    <lineage>
        <taxon>Bacteria</taxon>
        <taxon>Bacillati</taxon>
        <taxon>Actinomycetota</taxon>
        <taxon>Actinomycetes</taxon>
        <taxon>Propionibacteriales</taxon>
        <taxon>Nocardioidaceae</taxon>
        <taxon>Nocardioides</taxon>
    </lineage>
</organism>
<evidence type="ECO:0000313" key="3">
    <source>
        <dbReference type="EMBL" id="MDN4171649.1"/>
    </source>
</evidence>
<dbReference type="RefSeq" id="WP_300951293.1">
    <property type="nucleotide sequence ID" value="NZ_JAUHJQ010000001.1"/>
</dbReference>
<feature type="domain" description="Mammalian cell entry C-terminal" evidence="2">
    <location>
        <begin position="117"/>
        <end position="285"/>
    </location>
</feature>
<accession>A0ABT8FAD8</accession>
<gene>
    <name evidence="3" type="ORF">QWY28_01705</name>
</gene>
<evidence type="ECO:0000313" key="4">
    <source>
        <dbReference type="Proteomes" id="UP001168620"/>
    </source>
</evidence>
<evidence type="ECO:0000259" key="1">
    <source>
        <dbReference type="Pfam" id="PF02470"/>
    </source>
</evidence>